<dbReference type="AlphaFoldDB" id="A0A1G1VNX7"/>
<reference evidence="1 2" key="1">
    <citation type="journal article" date="2016" name="Nat. Commun.">
        <title>Thousands of microbial genomes shed light on interconnected biogeochemical processes in an aquifer system.</title>
        <authorList>
            <person name="Anantharaman K."/>
            <person name="Brown C.T."/>
            <person name="Hug L.A."/>
            <person name="Sharon I."/>
            <person name="Castelle C.J."/>
            <person name="Probst A.J."/>
            <person name="Thomas B.C."/>
            <person name="Singh A."/>
            <person name="Wilkins M.J."/>
            <person name="Karaoz U."/>
            <person name="Brodie E.L."/>
            <person name="Williams K.H."/>
            <person name="Hubbard S.S."/>
            <person name="Banfield J.F."/>
        </authorList>
    </citation>
    <scope>NUCLEOTIDE SEQUENCE [LARGE SCALE GENOMIC DNA]</scope>
</reference>
<protein>
    <submittedName>
        <fullName evidence="1">Uncharacterized protein</fullName>
    </submittedName>
</protein>
<evidence type="ECO:0000313" key="1">
    <source>
        <dbReference type="EMBL" id="OGY17102.1"/>
    </source>
</evidence>
<name>A0A1G1VNX7_9BACT</name>
<organism evidence="1 2">
    <name type="scientific">Candidatus Chisholmbacteria bacterium RIFCSPHIGHO2_01_FULL_49_18</name>
    <dbReference type="NCBI Taxonomy" id="1797590"/>
    <lineage>
        <taxon>Bacteria</taxon>
        <taxon>Candidatus Chisholmiibacteriota</taxon>
    </lineage>
</organism>
<proteinExistence type="predicted"/>
<evidence type="ECO:0000313" key="2">
    <source>
        <dbReference type="Proteomes" id="UP000179069"/>
    </source>
</evidence>
<gene>
    <name evidence="1" type="ORF">A2785_00610</name>
</gene>
<dbReference type="EMBL" id="MHCI01000006">
    <property type="protein sequence ID" value="OGY17102.1"/>
    <property type="molecule type" value="Genomic_DNA"/>
</dbReference>
<comment type="caution">
    <text evidence="1">The sequence shown here is derived from an EMBL/GenBank/DDBJ whole genome shotgun (WGS) entry which is preliminary data.</text>
</comment>
<sequence>MEYERERDISTADIAHKVGFERLIQGHQLTEAFFAELQAEPGSTELKPNIEWRDTPPPIVYDDEFGKAVLSFSRLKTGQTTMAVFEMKYEEEGKKAVYLLDYTKEGFFFAGSRGGFSIVSALGDPVIFFDYGLLTISRQFLFALEHEIGHSWQGNIERDLWNVVSSQASTELVKGMRRKYPHLGEYLSDLTLLSSIASEEDPNNKSQLARRVANKGRDGVNPRWLDPELPERVDDYLSRCSFATHPIGPSHPAGFFNYVRANVPALFDVFDPMGERMAWEFAEAFDDNGFITTGFHSLEERNQFMIRALESHDRRHGVENYTRWLKTRASY</sequence>
<dbReference type="Proteomes" id="UP000179069">
    <property type="component" value="Unassembled WGS sequence"/>
</dbReference>
<accession>A0A1G1VNX7</accession>